<evidence type="ECO:0000256" key="4">
    <source>
        <dbReference type="ARBA" id="ARBA00023136"/>
    </source>
</evidence>
<gene>
    <name evidence="8" type="ORF">DN069_18590</name>
</gene>
<keyword evidence="9" id="KW-1185">Reference proteome</keyword>
<dbReference type="Proteomes" id="UP000248889">
    <property type="component" value="Unassembled WGS sequence"/>
</dbReference>
<evidence type="ECO:0000256" key="6">
    <source>
        <dbReference type="RuleBase" id="RU361157"/>
    </source>
</evidence>
<feature type="transmembrane region" description="Helical" evidence="6">
    <location>
        <begin position="142"/>
        <end position="160"/>
    </location>
</feature>
<dbReference type="PANTHER" id="PTHR43229">
    <property type="entry name" value="NODULATION PROTEIN J"/>
    <property type="match status" value="1"/>
</dbReference>
<keyword evidence="6" id="KW-0813">Transport</keyword>
<feature type="transmembrane region" description="Helical" evidence="6">
    <location>
        <begin position="99"/>
        <end position="122"/>
    </location>
</feature>
<proteinExistence type="inferred from homology"/>
<evidence type="ECO:0000313" key="9">
    <source>
        <dbReference type="Proteomes" id="UP000248889"/>
    </source>
</evidence>
<evidence type="ECO:0000256" key="2">
    <source>
        <dbReference type="ARBA" id="ARBA00022692"/>
    </source>
</evidence>
<keyword evidence="3 6" id="KW-1133">Transmembrane helix</keyword>
<evidence type="ECO:0000256" key="1">
    <source>
        <dbReference type="ARBA" id="ARBA00004141"/>
    </source>
</evidence>
<protein>
    <recommendedName>
        <fullName evidence="6">Transport permease protein</fullName>
    </recommendedName>
</protein>
<dbReference type="InterPro" id="IPR013525">
    <property type="entry name" value="ABC2_TM"/>
</dbReference>
<evidence type="ECO:0000313" key="8">
    <source>
        <dbReference type="EMBL" id="RAG84054.1"/>
    </source>
</evidence>
<organism evidence="8 9">
    <name type="scientific">Streptacidiphilus pinicola</name>
    <dbReference type="NCBI Taxonomy" id="2219663"/>
    <lineage>
        <taxon>Bacteria</taxon>
        <taxon>Bacillati</taxon>
        <taxon>Actinomycetota</taxon>
        <taxon>Actinomycetes</taxon>
        <taxon>Kitasatosporales</taxon>
        <taxon>Streptomycetaceae</taxon>
        <taxon>Streptacidiphilus</taxon>
    </lineage>
</organism>
<dbReference type="OrthoDB" id="4239003at2"/>
<feature type="transmembrane region" description="Helical" evidence="6">
    <location>
        <begin position="21"/>
        <end position="44"/>
    </location>
</feature>
<keyword evidence="4 6" id="KW-0472">Membrane</keyword>
<dbReference type="GO" id="GO:0046677">
    <property type="term" value="P:response to antibiotic"/>
    <property type="evidence" value="ECO:0007669"/>
    <property type="project" value="UniProtKB-KW"/>
</dbReference>
<dbReference type="GO" id="GO:0043190">
    <property type="term" value="C:ATP-binding cassette (ABC) transporter complex"/>
    <property type="evidence" value="ECO:0007669"/>
    <property type="project" value="InterPro"/>
</dbReference>
<feature type="transmembrane region" description="Helical" evidence="6">
    <location>
        <begin position="56"/>
        <end position="78"/>
    </location>
</feature>
<dbReference type="PIRSF" id="PIRSF006648">
    <property type="entry name" value="DrrB"/>
    <property type="match status" value="1"/>
</dbReference>
<evidence type="ECO:0000256" key="3">
    <source>
        <dbReference type="ARBA" id="ARBA00022989"/>
    </source>
</evidence>
<dbReference type="InterPro" id="IPR000412">
    <property type="entry name" value="ABC_2_transport"/>
</dbReference>
<evidence type="ECO:0000259" key="7">
    <source>
        <dbReference type="PROSITE" id="PS51012"/>
    </source>
</evidence>
<dbReference type="EMBL" id="QKYN01000072">
    <property type="protein sequence ID" value="RAG84054.1"/>
    <property type="molecule type" value="Genomic_DNA"/>
</dbReference>
<dbReference type="InterPro" id="IPR047817">
    <property type="entry name" value="ABC2_TM_bact-type"/>
</dbReference>
<keyword evidence="5" id="KW-0046">Antibiotic resistance</keyword>
<dbReference type="InterPro" id="IPR051784">
    <property type="entry name" value="Nod_factor_ABC_transporter"/>
</dbReference>
<dbReference type="PANTHER" id="PTHR43229:SF6">
    <property type="entry name" value="ABC-TYPE MULTIDRUG TRANSPORT SYSTEM, PERMEASE COMPONENT"/>
    <property type="match status" value="1"/>
</dbReference>
<dbReference type="RefSeq" id="WP_111502185.1">
    <property type="nucleotide sequence ID" value="NZ_QKYN01000072.1"/>
</dbReference>
<feature type="transmembrane region" description="Helical" evidence="6">
    <location>
        <begin position="229"/>
        <end position="250"/>
    </location>
</feature>
<comment type="subcellular location">
    <subcellularLocation>
        <location evidence="6">Cell membrane</location>
        <topology evidence="6">Multi-pass membrane protein</topology>
    </subcellularLocation>
    <subcellularLocation>
        <location evidence="1">Membrane</location>
        <topology evidence="1">Multi-pass membrane protein</topology>
    </subcellularLocation>
</comment>
<sequence length="263" mass="27642">MKPLRFFVLGGTMAYRALFNWTTPALFVGTLLGAPLVQMLFFVFLGRQLGLADDEFYVIGNAVLAASIACVYGGAMAVANERRYGTLGAVLLSPRSRNLLWLGRALPYIANGLLVTGVNLAAGDLLLGLHLSLAAVVRMLPLLLTATVGCSAFGLLLGAVGLRLRDVFLIANVMFVLMLLLSGANVPRASLPGWMRIAGDLLPLTHAITGLRAALAGGASLSSSVGSSLAAEAAVGGCYLLAAVFLLHWFERSSRLRATLDVL</sequence>
<dbReference type="GO" id="GO:0140359">
    <property type="term" value="F:ABC-type transporter activity"/>
    <property type="evidence" value="ECO:0007669"/>
    <property type="project" value="InterPro"/>
</dbReference>
<keyword evidence="6" id="KW-1003">Cell membrane</keyword>
<reference evidence="8 9" key="1">
    <citation type="submission" date="2018-06" db="EMBL/GenBank/DDBJ databases">
        <title>Streptacidiphilus pinicola sp. nov., isolated from pine grove soil.</title>
        <authorList>
            <person name="Roh S.G."/>
            <person name="Park S."/>
            <person name="Kim M.-K."/>
            <person name="Yun B.-R."/>
            <person name="Park J."/>
            <person name="Kim M.J."/>
            <person name="Kim Y.S."/>
            <person name="Kim S.B."/>
        </authorList>
    </citation>
    <scope>NUCLEOTIDE SEQUENCE [LARGE SCALE GENOMIC DNA]</scope>
    <source>
        <strain evidence="8 9">MMS16-CNU450</strain>
    </source>
</reference>
<dbReference type="AlphaFoldDB" id="A0A2X0IG90"/>
<feature type="transmembrane region" description="Helical" evidence="6">
    <location>
        <begin position="167"/>
        <end position="186"/>
    </location>
</feature>
<name>A0A2X0IG90_9ACTN</name>
<comment type="caution">
    <text evidence="8">The sequence shown here is derived from an EMBL/GenBank/DDBJ whole genome shotgun (WGS) entry which is preliminary data.</text>
</comment>
<evidence type="ECO:0000256" key="5">
    <source>
        <dbReference type="ARBA" id="ARBA00023251"/>
    </source>
</evidence>
<accession>A0A2X0IG90</accession>
<feature type="domain" description="ABC transmembrane type-2" evidence="7">
    <location>
        <begin position="21"/>
        <end position="250"/>
    </location>
</feature>
<keyword evidence="2 6" id="KW-0812">Transmembrane</keyword>
<dbReference type="Pfam" id="PF01061">
    <property type="entry name" value="ABC2_membrane"/>
    <property type="match status" value="1"/>
</dbReference>
<dbReference type="PROSITE" id="PS51012">
    <property type="entry name" value="ABC_TM2"/>
    <property type="match status" value="1"/>
</dbReference>
<comment type="similarity">
    <text evidence="6">Belongs to the ABC-2 integral membrane protein family.</text>
</comment>